<feature type="domain" description="Alpha/beta hydrolase fold-3" evidence="3">
    <location>
        <begin position="74"/>
        <end position="275"/>
    </location>
</feature>
<dbReference type="RefSeq" id="WP_012109743.1">
    <property type="nucleotide sequence ID" value="NC_009719.1"/>
</dbReference>
<dbReference type="Gene3D" id="3.40.50.1820">
    <property type="entry name" value="alpha/beta hydrolase"/>
    <property type="match status" value="1"/>
</dbReference>
<dbReference type="AlphaFoldDB" id="A7HRG0"/>
<evidence type="ECO:0000256" key="1">
    <source>
        <dbReference type="ARBA" id="ARBA00010515"/>
    </source>
</evidence>
<dbReference type="Proteomes" id="UP000006377">
    <property type="component" value="Chromosome"/>
</dbReference>
<dbReference type="HOGENOM" id="CLU_012494_13_1_5"/>
<gene>
    <name evidence="4" type="ordered locus">Plav_0870</name>
</gene>
<evidence type="ECO:0000259" key="3">
    <source>
        <dbReference type="Pfam" id="PF07859"/>
    </source>
</evidence>
<keyword evidence="2 4" id="KW-0378">Hydrolase</keyword>
<sequence length="310" mass="33083">MSNKRGGMSIERLKELVRERSKRAELALDERRKIMDGNAEMFPVPEGVAIERADLGGLGAEWAIPAGAEEGPVVLYFHGGGYLVGSSVSHRHVTSRLAAASKGRVLSVDYALAPEHPFPAAVNDGLKAYRWLLDKGHAPERISIGGDSAGGGLTVATLLAAREAGLPMPASAVLISPWTDLTCATESYNSCADLDPMIQGAGIRETAAAYLNGADPRDPLASPNFADLTGLPPMLIHVGTDEVLLDDSRDLAKRAKAAGVEAELEVWEGMIHVWHAFYQMLPEGEQALDRLGAYLSGRWKAKERLAVPAG</sequence>
<dbReference type="GO" id="GO:0004806">
    <property type="term" value="F:triacylglycerol lipase activity"/>
    <property type="evidence" value="ECO:0007669"/>
    <property type="project" value="TreeGrafter"/>
</dbReference>
<comment type="similarity">
    <text evidence="1">Belongs to the 'GDXG' lipolytic enzyme family.</text>
</comment>
<dbReference type="Pfam" id="PF07859">
    <property type="entry name" value="Abhydrolase_3"/>
    <property type="match status" value="1"/>
</dbReference>
<proteinExistence type="inferred from homology"/>
<dbReference type="InterPro" id="IPR013094">
    <property type="entry name" value="AB_hydrolase_3"/>
</dbReference>
<evidence type="ECO:0000313" key="5">
    <source>
        <dbReference type="Proteomes" id="UP000006377"/>
    </source>
</evidence>
<evidence type="ECO:0000256" key="2">
    <source>
        <dbReference type="ARBA" id="ARBA00022801"/>
    </source>
</evidence>
<dbReference type="InterPro" id="IPR002168">
    <property type="entry name" value="Lipase_GDXG_HIS_AS"/>
</dbReference>
<dbReference type="InterPro" id="IPR029058">
    <property type="entry name" value="AB_hydrolase_fold"/>
</dbReference>
<dbReference type="eggNOG" id="COG0657">
    <property type="taxonomic scope" value="Bacteria"/>
</dbReference>
<dbReference type="KEGG" id="pla:Plav_0870"/>
<dbReference type="PANTHER" id="PTHR48081:SF30">
    <property type="entry name" value="ACETYL-HYDROLASE LIPR-RELATED"/>
    <property type="match status" value="1"/>
</dbReference>
<dbReference type="STRING" id="402881.Plav_0870"/>
<reference evidence="4 5" key="1">
    <citation type="journal article" date="2011" name="Stand. Genomic Sci.">
        <title>Complete genome sequence of Parvibaculum lavamentivorans type strain (DS-1(T)).</title>
        <authorList>
            <person name="Schleheck D."/>
            <person name="Weiss M."/>
            <person name="Pitluck S."/>
            <person name="Bruce D."/>
            <person name="Land M.L."/>
            <person name="Han S."/>
            <person name="Saunders E."/>
            <person name="Tapia R."/>
            <person name="Detter C."/>
            <person name="Brettin T."/>
            <person name="Han J."/>
            <person name="Woyke T."/>
            <person name="Goodwin L."/>
            <person name="Pennacchio L."/>
            <person name="Nolan M."/>
            <person name="Cook A.M."/>
            <person name="Kjelleberg S."/>
            <person name="Thomas T."/>
        </authorList>
    </citation>
    <scope>NUCLEOTIDE SEQUENCE [LARGE SCALE GENOMIC DNA]</scope>
    <source>
        <strain evidence="5">DS-1 / DSM 13023 / NCIMB 13966</strain>
    </source>
</reference>
<accession>A7HRG0</accession>
<organism evidence="4 5">
    <name type="scientific">Parvibaculum lavamentivorans (strain DS-1 / DSM 13023 / NCIMB 13966)</name>
    <dbReference type="NCBI Taxonomy" id="402881"/>
    <lineage>
        <taxon>Bacteria</taxon>
        <taxon>Pseudomonadati</taxon>
        <taxon>Pseudomonadota</taxon>
        <taxon>Alphaproteobacteria</taxon>
        <taxon>Hyphomicrobiales</taxon>
        <taxon>Parvibaculaceae</taxon>
        <taxon>Parvibaculum</taxon>
    </lineage>
</organism>
<evidence type="ECO:0000313" key="4">
    <source>
        <dbReference type="EMBL" id="ABS62493.1"/>
    </source>
</evidence>
<dbReference type="InterPro" id="IPR050300">
    <property type="entry name" value="GDXG_lipolytic_enzyme"/>
</dbReference>
<dbReference type="ESTHER" id="parl1-a7hrg0">
    <property type="family name" value="Hormone-sensitive_lipase_like"/>
</dbReference>
<dbReference type="PANTHER" id="PTHR48081">
    <property type="entry name" value="AB HYDROLASE SUPERFAMILY PROTEIN C4A8.06C"/>
    <property type="match status" value="1"/>
</dbReference>
<dbReference type="PROSITE" id="PS01173">
    <property type="entry name" value="LIPASE_GDXG_HIS"/>
    <property type="match status" value="1"/>
</dbReference>
<dbReference type="SUPFAM" id="SSF53474">
    <property type="entry name" value="alpha/beta-Hydrolases"/>
    <property type="match status" value="1"/>
</dbReference>
<keyword evidence="5" id="KW-1185">Reference proteome</keyword>
<protein>
    <submittedName>
        <fullName evidence="4">Alpha/beta hydrolase fold-3 domain protein</fullName>
    </submittedName>
</protein>
<dbReference type="EMBL" id="CP000774">
    <property type="protein sequence ID" value="ABS62493.1"/>
    <property type="molecule type" value="Genomic_DNA"/>
</dbReference>
<name>A7HRG0_PARL1</name>